<keyword evidence="2" id="KW-1185">Reference proteome</keyword>
<comment type="caution">
    <text evidence="1">The sequence shown here is derived from an EMBL/GenBank/DDBJ whole genome shotgun (WGS) entry which is preliminary data.</text>
</comment>
<accession>A0ABV0FXA3</accession>
<dbReference type="Pfam" id="PF22000">
    <property type="entry name" value="DUF6929"/>
    <property type="match status" value="1"/>
</dbReference>
<name>A0ABV0FXA3_9BURK</name>
<protein>
    <submittedName>
        <fullName evidence="1">Uncharacterized protein</fullName>
    </submittedName>
</protein>
<proteinExistence type="predicted"/>
<dbReference type="InterPro" id="IPR053851">
    <property type="entry name" value="DUF6929"/>
</dbReference>
<reference evidence="1 2" key="1">
    <citation type="submission" date="2024-05" db="EMBL/GenBank/DDBJ databases">
        <title>Roseateles sp. DJS-2-20 16S ribosomal RNA gene Genome sequencing and assembly.</title>
        <authorList>
            <person name="Woo H."/>
        </authorList>
    </citation>
    <scope>NUCLEOTIDE SEQUENCE [LARGE SCALE GENOMIC DNA]</scope>
    <source>
        <strain evidence="1 2">DJS-2-20</strain>
    </source>
</reference>
<sequence length="303" mass="31469">MSPAALPLLHTTSLCELYFESGKPLAAASGLVCLSSRVCVVGDDLKHLGVFDSHARPGQRLRLLPGGLPKGPKARKRVKPDFEILLEWRGGLLALGSGSSSRPTRDRAVHLPSLQAAPLAFALTLLYERLRAELGPLNLEGALLQGDELWLLQRGNAGGLLGNARIRLHASVLEGLLVGAGIDAGLALHVEPMALGELDGVPLGFTDACALPAGHWLFSAAAEDTDDAVADGRCAGSVIGLATAAGQVLRRWRVGGDYKVEGIDARALPGGLLELAMVCDADDPTRASPLLVACVDASVAALA</sequence>
<dbReference type="RefSeq" id="WP_347703384.1">
    <property type="nucleotide sequence ID" value="NZ_JBDPZD010000001.1"/>
</dbReference>
<organism evidence="1 2">
    <name type="scientific">Roseateles paludis</name>
    <dbReference type="NCBI Taxonomy" id="3145238"/>
    <lineage>
        <taxon>Bacteria</taxon>
        <taxon>Pseudomonadati</taxon>
        <taxon>Pseudomonadota</taxon>
        <taxon>Betaproteobacteria</taxon>
        <taxon>Burkholderiales</taxon>
        <taxon>Sphaerotilaceae</taxon>
        <taxon>Roseateles</taxon>
    </lineage>
</organism>
<evidence type="ECO:0000313" key="1">
    <source>
        <dbReference type="EMBL" id="MEO3690558.1"/>
    </source>
</evidence>
<evidence type="ECO:0000313" key="2">
    <source>
        <dbReference type="Proteomes" id="UP001495147"/>
    </source>
</evidence>
<dbReference type="Proteomes" id="UP001495147">
    <property type="component" value="Unassembled WGS sequence"/>
</dbReference>
<dbReference type="EMBL" id="JBDPZD010000001">
    <property type="protein sequence ID" value="MEO3690558.1"/>
    <property type="molecule type" value="Genomic_DNA"/>
</dbReference>
<gene>
    <name evidence="1" type="ORF">ABDJ85_03705</name>
</gene>